<dbReference type="Pfam" id="PF00535">
    <property type="entry name" value="Glycos_transf_2"/>
    <property type="match status" value="1"/>
</dbReference>
<sequence length="271" mass="31889">MKKTYDISIIIPFYNTGQFLREAINSVYLSNTYNSDKIEIVIVNDGSDEENSIECLEEIGRLESVKVITQMNKGPASARNVGVKESTGSLLLLLDSDNKISPDFISKSISILNQFQEVGVVYSNVTFISDNSEKRFITGKFDLDKLLIGNYIDTCSMIRREVWEEVNGFNERIAGCEDWDFWLKVGQTNWKFHFIDELLFEYRIRDSSHTVLVDTFYKDQIKKEIASNHSEFIYQRYKYYYRLNKRFNENPLLYFTKIIFSKYILRKEYKP</sequence>
<dbReference type="EMBL" id="JACYTQ010000007">
    <property type="protein sequence ID" value="MBD8490439.1"/>
    <property type="molecule type" value="Genomic_DNA"/>
</dbReference>
<gene>
    <name evidence="2" type="ORF">IFO69_16935</name>
</gene>
<comment type="caution">
    <text evidence="2">The sequence shown here is derived from an EMBL/GenBank/DDBJ whole genome shotgun (WGS) entry which is preliminary data.</text>
</comment>
<dbReference type="Proteomes" id="UP000647133">
    <property type="component" value="Unassembled WGS sequence"/>
</dbReference>
<keyword evidence="3" id="KW-1185">Reference proteome</keyword>
<dbReference type="PANTHER" id="PTHR43685:SF2">
    <property type="entry name" value="GLYCOSYLTRANSFERASE 2-LIKE DOMAIN-CONTAINING PROTEIN"/>
    <property type="match status" value="1"/>
</dbReference>
<evidence type="ECO:0000313" key="3">
    <source>
        <dbReference type="Proteomes" id="UP000647133"/>
    </source>
</evidence>
<evidence type="ECO:0000259" key="1">
    <source>
        <dbReference type="Pfam" id="PF00535"/>
    </source>
</evidence>
<dbReference type="PANTHER" id="PTHR43685">
    <property type="entry name" value="GLYCOSYLTRANSFERASE"/>
    <property type="match status" value="1"/>
</dbReference>
<dbReference type="InterPro" id="IPR029044">
    <property type="entry name" value="Nucleotide-diphossugar_trans"/>
</dbReference>
<organism evidence="2 3">
    <name type="scientific">Echinicola arenosa</name>
    <dbReference type="NCBI Taxonomy" id="2774144"/>
    <lineage>
        <taxon>Bacteria</taxon>
        <taxon>Pseudomonadati</taxon>
        <taxon>Bacteroidota</taxon>
        <taxon>Cytophagia</taxon>
        <taxon>Cytophagales</taxon>
        <taxon>Cyclobacteriaceae</taxon>
        <taxon>Echinicola</taxon>
    </lineage>
</organism>
<dbReference type="Gene3D" id="3.90.550.10">
    <property type="entry name" value="Spore Coat Polysaccharide Biosynthesis Protein SpsA, Chain A"/>
    <property type="match status" value="1"/>
</dbReference>
<proteinExistence type="predicted"/>
<dbReference type="RefSeq" id="WP_192011320.1">
    <property type="nucleotide sequence ID" value="NZ_JACYTQ010000007.1"/>
</dbReference>
<accession>A0ABR9ANT3</accession>
<dbReference type="InterPro" id="IPR050834">
    <property type="entry name" value="Glycosyltransf_2"/>
</dbReference>
<name>A0ABR9ANT3_9BACT</name>
<dbReference type="SUPFAM" id="SSF53448">
    <property type="entry name" value="Nucleotide-diphospho-sugar transferases"/>
    <property type="match status" value="1"/>
</dbReference>
<feature type="domain" description="Glycosyltransferase 2-like" evidence="1">
    <location>
        <begin position="8"/>
        <end position="165"/>
    </location>
</feature>
<dbReference type="InterPro" id="IPR001173">
    <property type="entry name" value="Glyco_trans_2-like"/>
</dbReference>
<evidence type="ECO:0000313" key="2">
    <source>
        <dbReference type="EMBL" id="MBD8490439.1"/>
    </source>
</evidence>
<protein>
    <submittedName>
        <fullName evidence="2">Glycosyltransferase</fullName>
    </submittedName>
</protein>
<reference evidence="2 3" key="1">
    <citation type="submission" date="2020-09" db="EMBL/GenBank/DDBJ databases">
        <title>Echinicola sp. CAU 1574 isolated from sand of Sido Beach.</title>
        <authorList>
            <person name="Kim W."/>
        </authorList>
    </citation>
    <scope>NUCLEOTIDE SEQUENCE [LARGE SCALE GENOMIC DNA]</scope>
    <source>
        <strain evidence="2 3">CAU 1574</strain>
    </source>
</reference>